<keyword evidence="3" id="KW-1185">Reference proteome</keyword>
<dbReference type="InterPro" id="IPR025877">
    <property type="entry name" value="MobA-like_NTP_Trfase"/>
</dbReference>
<gene>
    <name evidence="2" type="ORF">D174_08220</name>
</gene>
<evidence type="ECO:0000259" key="1">
    <source>
        <dbReference type="Pfam" id="PF12804"/>
    </source>
</evidence>
<dbReference type="RefSeq" id="WP_019514759.1">
    <property type="nucleotide sequence ID" value="NC_023036.2"/>
</dbReference>
<dbReference type="PANTHER" id="PTHR43777">
    <property type="entry name" value="MOLYBDENUM COFACTOR CYTIDYLYLTRANSFERASE"/>
    <property type="match status" value="1"/>
</dbReference>
<dbReference type="SUPFAM" id="SSF53448">
    <property type="entry name" value="Nucleotide-diphospho-sugar transferases"/>
    <property type="match status" value="1"/>
</dbReference>
<dbReference type="EMBL" id="CP006936">
    <property type="protein sequence ID" value="AHC24573.1"/>
    <property type="molecule type" value="Genomic_DNA"/>
</dbReference>
<dbReference type="AlphaFoldDB" id="V5X9V0"/>
<dbReference type="GeneID" id="43449480"/>
<evidence type="ECO:0000313" key="3">
    <source>
        <dbReference type="Proteomes" id="UP000018763"/>
    </source>
</evidence>
<dbReference type="Pfam" id="PF12804">
    <property type="entry name" value="NTP_transf_3"/>
    <property type="match status" value="1"/>
</dbReference>
<dbReference type="PANTHER" id="PTHR43777:SF1">
    <property type="entry name" value="MOLYBDENUM COFACTOR CYTIDYLYLTRANSFERASE"/>
    <property type="match status" value="1"/>
</dbReference>
<protein>
    <submittedName>
        <fullName evidence="2">Molybdopterin-guanine dinucleotide biosynthesis protein MobA</fullName>
    </submittedName>
</protein>
<sequence>MAVRYAAGVVLAAGAGTRFGMPKVLAAEGEWLAAAVDALHGGGCAEVLVVLGAAQVRVPAPACAVLAPDWAQGLSASLRAGLAAVSRYDVDFAVITVVDTPDVGADVVRRVLDAAATSTSGLARAVFGGRPGHPVVIAGRHWPALTEQLDGDVGAGPFLRARDDVIAVECGDLATGADIDVPQREA</sequence>
<dbReference type="InterPro" id="IPR029044">
    <property type="entry name" value="Nucleotide-diphossugar_trans"/>
</dbReference>
<feature type="domain" description="MobA-like NTP transferase" evidence="1">
    <location>
        <begin position="8"/>
        <end position="164"/>
    </location>
</feature>
<accession>V5X9V0</accession>
<dbReference type="Gene3D" id="3.90.550.10">
    <property type="entry name" value="Spore Coat Polysaccharide Biosynthesis Protein SpsA, Chain A"/>
    <property type="match status" value="1"/>
</dbReference>
<dbReference type="Proteomes" id="UP000018763">
    <property type="component" value="Chromosome"/>
</dbReference>
<proteinExistence type="predicted"/>
<dbReference type="GO" id="GO:0016779">
    <property type="term" value="F:nucleotidyltransferase activity"/>
    <property type="evidence" value="ECO:0007669"/>
    <property type="project" value="UniProtKB-ARBA"/>
</dbReference>
<dbReference type="HOGENOM" id="CLU_061980_2_2_11"/>
<dbReference type="KEGG" id="mne:D174_08220"/>
<organism evidence="2 3">
    <name type="scientific">Mycolicibacterium neoaurum VKM Ac-1815D</name>
    <dbReference type="NCBI Taxonomy" id="700508"/>
    <lineage>
        <taxon>Bacteria</taxon>
        <taxon>Bacillati</taxon>
        <taxon>Actinomycetota</taxon>
        <taxon>Actinomycetes</taxon>
        <taxon>Mycobacteriales</taxon>
        <taxon>Mycobacteriaceae</taxon>
        <taxon>Mycolicibacterium</taxon>
    </lineage>
</organism>
<dbReference type="eggNOG" id="COG2068">
    <property type="taxonomic scope" value="Bacteria"/>
</dbReference>
<reference evidence="2 3" key="1">
    <citation type="journal article" date="2014" name="Genome Announc.">
        <title>Complete Genome Sequence of Sterol-Transforming Mycobacterium neoaurum Strain VKM Ac-1815D.</title>
        <authorList>
            <person name="Shtratnikova V.Y."/>
            <person name="Bragin E.Y."/>
            <person name="Dovbnya D.V."/>
            <person name="Pekov Y.A."/>
            <person name="Schelkunov M.I."/>
            <person name="Strizhov N."/>
            <person name="Ivashina T.V."/>
            <person name="Ashapkin V.V."/>
            <person name="Donova M.V."/>
        </authorList>
    </citation>
    <scope>NUCLEOTIDE SEQUENCE [LARGE SCALE GENOMIC DNA]</scope>
    <source>
        <strain evidence="2 3">VKM Ac-1815D</strain>
    </source>
</reference>
<name>V5X9V0_MYCNE</name>
<evidence type="ECO:0000313" key="2">
    <source>
        <dbReference type="EMBL" id="AHC24573.1"/>
    </source>
</evidence>
<dbReference type="CDD" id="cd04182">
    <property type="entry name" value="GT_2_like_f"/>
    <property type="match status" value="1"/>
</dbReference>